<dbReference type="InterPro" id="IPR041802">
    <property type="entry name" value="MPP_YfcE"/>
</dbReference>
<dbReference type="PANTHER" id="PTHR11124">
    <property type="entry name" value="VACUOLAR SORTING PROTEIN VPS29"/>
    <property type="match status" value="1"/>
</dbReference>
<dbReference type="CDD" id="cd00841">
    <property type="entry name" value="MPP_YfcE"/>
    <property type="match status" value="1"/>
</dbReference>
<evidence type="ECO:0000256" key="2">
    <source>
        <dbReference type="RuleBase" id="RU362039"/>
    </source>
</evidence>
<keyword evidence="5" id="KW-1185">Reference proteome</keyword>
<evidence type="ECO:0000256" key="1">
    <source>
        <dbReference type="ARBA" id="ARBA00008950"/>
    </source>
</evidence>
<name>A0A073KIS6_9BACI</name>
<organism evidence="4 5">
    <name type="scientific">Bacillus gaemokensis</name>
    <dbReference type="NCBI Taxonomy" id="574375"/>
    <lineage>
        <taxon>Bacteria</taxon>
        <taxon>Bacillati</taxon>
        <taxon>Bacillota</taxon>
        <taxon>Bacilli</taxon>
        <taxon>Bacillales</taxon>
        <taxon>Bacillaceae</taxon>
        <taxon>Bacillus</taxon>
        <taxon>Bacillus cereus group</taxon>
    </lineage>
</organism>
<accession>A0A073KIS6</accession>
<dbReference type="Pfam" id="PF12850">
    <property type="entry name" value="Metallophos_2"/>
    <property type="match status" value="1"/>
</dbReference>
<dbReference type="Gene3D" id="3.60.21.10">
    <property type="match status" value="1"/>
</dbReference>
<dbReference type="STRING" id="574375.AZF08_04005"/>
<dbReference type="Proteomes" id="UP000027778">
    <property type="component" value="Unassembled WGS sequence"/>
</dbReference>
<dbReference type="InterPro" id="IPR024654">
    <property type="entry name" value="Calcineurin-like_PHP_lpxH"/>
</dbReference>
<protein>
    <recommendedName>
        <fullName evidence="2">Phosphoesterase</fullName>
        <ecNumber evidence="2">3.1.4.-</ecNumber>
    </recommendedName>
</protein>
<dbReference type="GO" id="GO:0046872">
    <property type="term" value="F:metal ion binding"/>
    <property type="evidence" value="ECO:0007669"/>
    <property type="project" value="UniProtKB-KW"/>
</dbReference>
<dbReference type="AlphaFoldDB" id="A0A073KIS6"/>
<dbReference type="NCBIfam" id="TIGR00040">
    <property type="entry name" value="yfcE"/>
    <property type="match status" value="1"/>
</dbReference>
<proteinExistence type="inferred from homology"/>
<dbReference type="GO" id="GO:0016787">
    <property type="term" value="F:hydrolase activity"/>
    <property type="evidence" value="ECO:0007669"/>
    <property type="project" value="UniProtKB-UniRule"/>
</dbReference>
<evidence type="ECO:0000313" key="5">
    <source>
        <dbReference type="Proteomes" id="UP000027778"/>
    </source>
</evidence>
<feature type="domain" description="Calcineurin-like phosphoesterase" evidence="3">
    <location>
        <begin position="1"/>
        <end position="144"/>
    </location>
</feature>
<evidence type="ECO:0000259" key="3">
    <source>
        <dbReference type="Pfam" id="PF12850"/>
    </source>
</evidence>
<dbReference type="eggNOG" id="COG0622">
    <property type="taxonomic scope" value="Bacteria"/>
</dbReference>
<dbReference type="OrthoDB" id="9800565at2"/>
<dbReference type="EMBL" id="JOTM01000001">
    <property type="protein sequence ID" value="KEK26401.1"/>
    <property type="molecule type" value="Genomic_DNA"/>
</dbReference>
<dbReference type="InterPro" id="IPR000979">
    <property type="entry name" value="Phosphodiesterase_MJ0936/Vps29"/>
</dbReference>
<comment type="cofactor">
    <cofactor evidence="2">
        <name>a divalent metal cation</name>
        <dbReference type="ChEBI" id="CHEBI:60240"/>
    </cofactor>
</comment>
<comment type="caution">
    <text evidence="4">The sequence shown here is derived from an EMBL/GenBank/DDBJ whole genome shotgun (WGS) entry which is preliminary data.</text>
</comment>
<gene>
    <name evidence="4" type="ORF">BAGA_03955</name>
</gene>
<comment type="similarity">
    <text evidence="1 2">Belongs to the metallophosphoesterase superfamily. YfcE family.</text>
</comment>
<dbReference type="RefSeq" id="WP_033672771.1">
    <property type="nucleotide sequence ID" value="NZ_JOTM01000001.1"/>
</dbReference>
<reference evidence="4 5" key="1">
    <citation type="submission" date="2014-06" db="EMBL/GenBank/DDBJ databases">
        <title>Draft genome sequence of Bacillus gaemokensis JCM 15801 (MCCC 1A00707).</title>
        <authorList>
            <person name="Lai Q."/>
            <person name="Liu Y."/>
            <person name="Shao Z."/>
        </authorList>
    </citation>
    <scope>NUCLEOTIDE SEQUENCE [LARGE SCALE GENOMIC DNA]</scope>
    <source>
        <strain evidence="4 5">JCM 15801</strain>
    </source>
</reference>
<keyword evidence="2" id="KW-0479">Metal-binding</keyword>
<evidence type="ECO:0000313" key="4">
    <source>
        <dbReference type="EMBL" id="KEK26401.1"/>
    </source>
</evidence>
<dbReference type="InterPro" id="IPR029052">
    <property type="entry name" value="Metallo-depent_PP-like"/>
</dbReference>
<dbReference type="EC" id="3.1.4.-" evidence="2"/>
<sequence>MKALIVSDSHSSVKELQQLKELYEGKVDVMIHCGDSELTSTHPDLQGFQVVKGNCDSYNSFEDEIITDVKDVRFLIVHGHRHNVKMTLQTLAYRAEEVEANVVCFGHSHVLGAELVKGILFINPGSILLPRARTEKTFALLEMDGNEMKVRFETLDGQVVEQETFQRG</sequence>
<dbReference type="SUPFAM" id="SSF56300">
    <property type="entry name" value="Metallo-dependent phosphatases"/>
    <property type="match status" value="1"/>
</dbReference>